<sequence>MIKKMPIAILTLCVSLSSCAKDQSLAPPPDSESITVTVKVPKELVARPMQVMYRSTLCTFTDHSAFGEAYQRDGYQRTDIQPVREGQSDLYVAKLPIDGGGVCQWRLSNVTFGVTYDDPARFGENVTYGAGGGVVVIFDHNNSPRGGADITVEGDLTIKMDYYPWVDEEFLGPYKKTVNLTSEGHIYLKYQALHARQVYFEPVLHPDFVVYSAGPKIKKEGNHTVITYPDGSVEPDGRWGPNFRKLQAIRLAAESKQ</sequence>
<proteinExistence type="predicted"/>
<accession>A0A2S3VMB5</accession>
<evidence type="ECO:0000313" key="3">
    <source>
        <dbReference type="Proteomes" id="UP000237440"/>
    </source>
</evidence>
<feature type="chain" id="PRO_5015771212" description="Lipoprotein" evidence="1">
    <location>
        <begin position="21"/>
        <end position="257"/>
    </location>
</feature>
<organism evidence="2 3">
    <name type="scientific">Pseudomonas laurylsulfativorans</name>
    <dbReference type="NCBI Taxonomy" id="1943631"/>
    <lineage>
        <taxon>Bacteria</taxon>
        <taxon>Pseudomonadati</taxon>
        <taxon>Pseudomonadota</taxon>
        <taxon>Gammaproteobacteria</taxon>
        <taxon>Pseudomonadales</taxon>
        <taxon>Pseudomonadaceae</taxon>
        <taxon>Pseudomonas</taxon>
    </lineage>
</organism>
<gene>
    <name evidence="2" type="ORF">B0D71_19450</name>
</gene>
<keyword evidence="3" id="KW-1185">Reference proteome</keyword>
<dbReference type="RefSeq" id="WP_103396395.1">
    <property type="nucleotide sequence ID" value="NZ_MUJK01000006.1"/>
</dbReference>
<name>A0A2S3VMB5_9PSED</name>
<dbReference type="EMBL" id="MUJK01000006">
    <property type="protein sequence ID" value="POF40809.1"/>
    <property type="molecule type" value="Genomic_DNA"/>
</dbReference>
<dbReference type="AlphaFoldDB" id="A0A2S3VMB5"/>
<evidence type="ECO:0000256" key="1">
    <source>
        <dbReference type="SAM" id="SignalP"/>
    </source>
</evidence>
<evidence type="ECO:0008006" key="4">
    <source>
        <dbReference type="Google" id="ProtNLM"/>
    </source>
</evidence>
<reference evidence="3" key="1">
    <citation type="submission" date="2017-02" db="EMBL/GenBank/DDBJ databases">
        <authorList>
            <person name="Furmanczyk E.M."/>
        </authorList>
    </citation>
    <scope>NUCLEOTIDE SEQUENCE [LARGE SCALE GENOMIC DNA]</scope>
    <source>
        <strain evidence="3">AP3_22</strain>
    </source>
</reference>
<comment type="caution">
    <text evidence="2">The sequence shown here is derived from an EMBL/GenBank/DDBJ whole genome shotgun (WGS) entry which is preliminary data.</text>
</comment>
<dbReference type="PROSITE" id="PS51257">
    <property type="entry name" value="PROKAR_LIPOPROTEIN"/>
    <property type="match status" value="1"/>
</dbReference>
<keyword evidence="1" id="KW-0732">Signal</keyword>
<feature type="signal peptide" evidence="1">
    <location>
        <begin position="1"/>
        <end position="20"/>
    </location>
</feature>
<protein>
    <recommendedName>
        <fullName evidence="4">Lipoprotein</fullName>
    </recommendedName>
</protein>
<dbReference type="Proteomes" id="UP000237440">
    <property type="component" value="Unassembled WGS sequence"/>
</dbReference>
<evidence type="ECO:0000313" key="2">
    <source>
        <dbReference type="EMBL" id="POF40809.1"/>
    </source>
</evidence>
<dbReference type="OrthoDB" id="8890083at2"/>